<proteinExistence type="predicted"/>
<evidence type="ECO:0000259" key="3">
    <source>
        <dbReference type="Pfam" id="PF13649"/>
    </source>
</evidence>
<dbReference type="CDD" id="cd02440">
    <property type="entry name" value="AdoMet_MTases"/>
    <property type="match status" value="1"/>
</dbReference>
<dbReference type="GO" id="GO:0032259">
    <property type="term" value="P:methylation"/>
    <property type="evidence" value="ECO:0007669"/>
    <property type="project" value="UniProtKB-KW"/>
</dbReference>
<evidence type="ECO:0000313" key="5">
    <source>
        <dbReference type="Proteomes" id="UP000315677"/>
    </source>
</evidence>
<dbReference type="PANTHER" id="PTHR43861">
    <property type="entry name" value="TRANS-ACONITATE 2-METHYLTRANSFERASE-RELATED"/>
    <property type="match status" value="1"/>
</dbReference>
<dbReference type="InterPro" id="IPR041698">
    <property type="entry name" value="Methyltransf_25"/>
</dbReference>
<keyword evidence="1 4" id="KW-0489">Methyltransferase</keyword>
<name>A0A543CYC9_9PSEU</name>
<dbReference type="Gene3D" id="3.40.50.150">
    <property type="entry name" value="Vaccinia Virus protein VP39"/>
    <property type="match status" value="1"/>
</dbReference>
<protein>
    <submittedName>
        <fullName evidence="4">Methyltransferase family protein</fullName>
    </submittedName>
</protein>
<feature type="domain" description="Methyltransferase" evidence="3">
    <location>
        <begin position="53"/>
        <end position="148"/>
    </location>
</feature>
<evidence type="ECO:0000256" key="2">
    <source>
        <dbReference type="ARBA" id="ARBA00022679"/>
    </source>
</evidence>
<evidence type="ECO:0000256" key="1">
    <source>
        <dbReference type="ARBA" id="ARBA00022603"/>
    </source>
</evidence>
<gene>
    <name evidence="4" type="ORF">FB558_7968</name>
</gene>
<comment type="caution">
    <text evidence="4">The sequence shown here is derived from an EMBL/GenBank/DDBJ whole genome shotgun (WGS) entry which is preliminary data.</text>
</comment>
<dbReference type="Proteomes" id="UP000315677">
    <property type="component" value="Unassembled WGS sequence"/>
</dbReference>
<sequence>MTHVHPSNADAAAGWDGPSGDIWTDNADRFDAGVARYLRPFLDAATIEPDAHVLDVGCGNGLVTREVARRAPRGEVTGVDLSTRMLDLARRRAAQEGLANIRFLQADAQVADLGEARYNRIVSRNGVMFFGDPVAAFTNLARSLAPGGRLVLLVWQEMADNPWFSAFRDAVAVGRDLPAPPPDGPGPFALGDPDRVRTLLTAAGFDAPELRSVREPTYYGPDVDAAHDYISAMQHGLLSELDEAARAEAHATLRAELQEHLGPDGVTYPSAMWIVTARRSAAGGR</sequence>
<dbReference type="AlphaFoldDB" id="A0A543CYC9"/>
<organism evidence="4 5">
    <name type="scientific">Pseudonocardia kunmingensis</name>
    <dbReference type="NCBI Taxonomy" id="630975"/>
    <lineage>
        <taxon>Bacteria</taxon>
        <taxon>Bacillati</taxon>
        <taxon>Actinomycetota</taxon>
        <taxon>Actinomycetes</taxon>
        <taxon>Pseudonocardiales</taxon>
        <taxon>Pseudonocardiaceae</taxon>
        <taxon>Pseudonocardia</taxon>
    </lineage>
</organism>
<accession>A0A543CYC9</accession>
<dbReference type="OrthoDB" id="9777638at2"/>
<evidence type="ECO:0000313" key="4">
    <source>
        <dbReference type="EMBL" id="TQM02107.1"/>
    </source>
</evidence>
<keyword evidence="5" id="KW-1185">Reference proteome</keyword>
<dbReference type="InterPro" id="IPR029063">
    <property type="entry name" value="SAM-dependent_MTases_sf"/>
</dbReference>
<dbReference type="EMBL" id="VFPA01000007">
    <property type="protein sequence ID" value="TQM02107.1"/>
    <property type="molecule type" value="Genomic_DNA"/>
</dbReference>
<dbReference type="SUPFAM" id="SSF53335">
    <property type="entry name" value="S-adenosyl-L-methionine-dependent methyltransferases"/>
    <property type="match status" value="1"/>
</dbReference>
<dbReference type="RefSeq" id="WP_142063658.1">
    <property type="nucleotide sequence ID" value="NZ_VFPA01000007.1"/>
</dbReference>
<dbReference type="PANTHER" id="PTHR43861:SF1">
    <property type="entry name" value="TRANS-ACONITATE 2-METHYLTRANSFERASE"/>
    <property type="match status" value="1"/>
</dbReference>
<reference evidence="4 5" key="1">
    <citation type="submission" date="2019-06" db="EMBL/GenBank/DDBJ databases">
        <title>Sequencing the genomes of 1000 actinobacteria strains.</title>
        <authorList>
            <person name="Klenk H.-P."/>
        </authorList>
    </citation>
    <scope>NUCLEOTIDE SEQUENCE [LARGE SCALE GENOMIC DNA]</scope>
    <source>
        <strain evidence="4 5">DSM 45301</strain>
    </source>
</reference>
<dbReference type="GO" id="GO:0008168">
    <property type="term" value="F:methyltransferase activity"/>
    <property type="evidence" value="ECO:0007669"/>
    <property type="project" value="UniProtKB-KW"/>
</dbReference>
<keyword evidence="2 4" id="KW-0808">Transferase</keyword>
<dbReference type="Pfam" id="PF13649">
    <property type="entry name" value="Methyltransf_25"/>
    <property type="match status" value="1"/>
</dbReference>